<evidence type="ECO:0000313" key="3">
    <source>
        <dbReference type="EMBL" id="KAA2242374.1"/>
    </source>
</evidence>
<keyword evidence="4" id="KW-1185">Reference proteome</keyword>
<dbReference type="Pfam" id="PF01935">
    <property type="entry name" value="DUF87"/>
    <property type="match status" value="1"/>
</dbReference>
<dbReference type="InterPro" id="IPR027417">
    <property type="entry name" value="P-loop_NTPase"/>
</dbReference>
<sequence length="545" mass="58725">MVGIPLPETTVIGIATELSGQGTPATCIVNLLGEIRDDGRHGPTLIRGAAQLPRLGQAVLALTREELASLFSLPGATGMRIGDLHQNAAIGAYARIDDLITKHFAVLGSTGAGKSSGISVLVGAILDAKPDLRVFFIDPHNEYGSCFHPRADVLRPANLRLPFWLFSFEEFVDVLFRGRPGVDEEIDILAELIPAAKAAFAASRASHDRSALKRMDAKAAGIGPDTPIPYRLADLVALIEERRGKLENRALVFNYTRLLNRIETVRLDTRYAFMFDNANVGGDTMVDVIGEIFKYPGRGKTVTVMQLAGFPSEVVDSVVSVLCRMAFEIGLWSDGALPMLLVCEEAHRYAPADRGLGFGPTRKALSRIAKEGRKYGIYLGLVTQRPAELDPTILSQCSTVFAMRLMNDRDQAILRAAVSEAAGGLLGFLPSLGTREAFGFGEGMPLPMRIRFSELPAARIPRSEATGLDHAAGAAIDRTYIAGMVERWRGGGVRPLGLDEGPTAPIGERPTAPLMPAQERPPVLDDGVLAPGARPWYPSIRSGSR</sequence>
<dbReference type="SUPFAM" id="SSF52540">
    <property type="entry name" value="P-loop containing nucleoside triphosphate hydrolases"/>
    <property type="match status" value="1"/>
</dbReference>
<reference evidence="3 4" key="1">
    <citation type="submission" date="2019-09" db="EMBL/GenBank/DDBJ databases">
        <title>Salinarimonas rosea gen. nov., sp. nov., a new member of the a-2 subgroup of the Proteobacteria.</title>
        <authorList>
            <person name="Liu J."/>
        </authorList>
    </citation>
    <scope>NUCLEOTIDE SEQUENCE [LARGE SCALE GENOMIC DNA]</scope>
    <source>
        <strain evidence="3 4">BN140002</strain>
    </source>
</reference>
<comment type="caution">
    <text evidence="3">The sequence shown here is derived from an EMBL/GenBank/DDBJ whole genome shotgun (WGS) entry which is preliminary data.</text>
</comment>
<organism evidence="3 4">
    <name type="scientific">Salinarimonas soli</name>
    <dbReference type="NCBI Taxonomy" id="1638099"/>
    <lineage>
        <taxon>Bacteria</taxon>
        <taxon>Pseudomonadati</taxon>
        <taxon>Pseudomonadota</taxon>
        <taxon>Alphaproteobacteria</taxon>
        <taxon>Hyphomicrobiales</taxon>
        <taxon>Salinarimonadaceae</taxon>
        <taxon>Salinarimonas</taxon>
    </lineage>
</organism>
<reference evidence="3 4" key="2">
    <citation type="submission" date="2019-09" db="EMBL/GenBank/DDBJ databases">
        <authorList>
            <person name="Jin C."/>
        </authorList>
    </citation>
    <scope>NUCLEOTIDE SEQUENCE [LARGE SCALE GENOMIC DNA]</scope>
    <source>
        <strain evidence="3 4">BN140002</strain>
    </source>
</reference>
<dbReference type="EMBL" id="VUOA01000006">
    <property type="protein sequence ID" value="KAA2242374.1"/>
    <property type="molecule type" value="Genomic_DNA"/>
</dbReference>
<evidence type="ECO:0000313" key="4">
    <source>
        <dbReference type="Proteomes" id="UP000323142"/>
    </source>
</evidence>
<dbReference type="Gene3D" id="3.40.50.300">
    <property type="entry name" value="P-loop containing nucleotide triphosphate hydrolases"/>
    <property type="match status" value="2"/>
</dbReference>
<evidence type="ECO:0000259" key="2">
    <source>
        <dbReference type="Pfam" id="PF01935"/>
    </source>
</evidence>
<protein>
    <submittedName>
        <fullName evidence="3">DUF87 domain-containing protein</fullName>
    </submittedName>
</protein>
<name>A0A5B2VUA9_9HYPH</name>
<dbReference type="Proteomes" id="UP000323142">
    <property type="component" value="Unassembled WGS sequence"/>
</dbReference>
<feature type="region of interest" description="Disordered" evidence="1">
    <location>
        <begin position="493"/>
        <end position="545"/>
    </location>
</feature>
<accession>A0A5B2VUA9</accession>
<dbReference type="OrthoDB" id="9806951at2"/>
<feature type="domain" description="Helicase HerA central" evidence="2">
    <location>
        <begin position="80"/>
        <end position="325"/>
    </location>
</feature>
<dbReference type="PANTHER" id="PTHR42957">
    <property type="entry name" value="HELICASE MJ1565-RELATED"/>
    <property type="match status" value="1"/>
</dbReference>
<dbReference type="AlphaFoldDB" id="A0A5B2VUA9"/>
<proteinExistence type="predicted"/>
<dbReference type="PANTHER" id="PTHR42957:SF1">
    <property type="entry name" value="HELICASE MJ1565-RELATED"/>
    <property type="match status" value="1"/>
</dbReference>
<gene>
    <name evidence="3" type="ORF">F0L46_03335</name>
</gene>
<dbReference type="InterPro" id="IPR002789">
    <property type="entry name" value="HerA_central"/>
</dbReference>
<evidence type="ECO:0000256" key="1">
    <source>
        <dbReference type="SAM" id="MobiDB-lite"/>
    </source>
</evidence>
<dbReference type="InterPro" id="IPR008571">
    <property type="entry name" value="HerA-like"/>
</dbReference>